<feature type="signal peptide" evidence="1">
    <location>
        <begin position="1"/>
        <end position="23"/>
    </location>
</feature>
<reference evidence="2 3" key="1">
    <citation type="journal article" date="2013" name="Int. J. Syst. Evol. Microbiol.">
        <title>Marinoscillum luteum sp. nov., isolated from marine sediment.</title>
        <authorList>
            <person name="Cha I.T."/>
            <person name="Park S.J."/>
            <person name="Kim S.J."/>
            <person name="Kim J.G."/>
            <person name="Jung M.Y."/>
            <person name="Shin K.S."/>
            <person name="Kwon K.K."/>
            <person name="Yang S.H."/>
            <person name="Seo Y.S."/>
            <person name="Rhee S.K."/>
        </authorList>
    </citation>
    <scope>NUCLEOTIDE SEQUENCE [LARGE SCALE GENOMIC DNA]</scope>
    <source>
        <strain evidence="2 3">KCTC 23939</strain>
    </source>
</reference>
<dbReference type="NCBIfam" id="TIGR03519">
    <property type="entry name" value="T9SS_PorP_fam"/>
    <property type="match status" value="1"/>
</dbReference>
<gene>
    <name evidence="2" type="ORF">ACHKAR_03525</name>
</gene>
<sequence>MNLLRTITFFGSLLFLLNLTSNAQQRPMFTQYMFNGLVLNPAYAGSHESISATALSRIQWVGIDGAPVTHTFSIHSPIPDRNIAIGAVFSNDQIGVTNRNTLNLSYAYRIEMRNAILSMGLQGGLTSSKVNYDEIGANDPNLQYNGSALLPNFGLGLYLYGKRYYAGISVPTALKNSWAGEGDANNSDGFSSVEVPHFFGTFGFLVDLSPLVKLKPSILVKSVDGAPIEFDFNANLILDDKLWIGVSYRSFDALSLLLDIQLSAQFKLGYAYDYTLSELSQATTGSHEIMLNYRFVFSKSKIVTPRYF</sequence>
<name>A0ABW7N610_9BACT</name>
<dbReference type="EMBL" id="JBIPKE010000012">
    <property type="protein sequence ID" value="MFH6982490.1"/>
    <property type="molecule type" value="Genomic_DNA"/>
</dbReference>
<feature type="chain" id="PRO_5047188659" evidence="1">
    <location>
        <begin position="24"/>
        <end position="308"/>
    </location>
</feature>
<keyword evidence="1" id="KW-0732">Signal</keyword>
<evidence type="ECO:0000313" key="2">
    <source>
        <dbReference type="EMBL" id="MFH6982490.1"/>
    </source>
</evidence>
<keyword evidence="3" id="KW-1185">Reference proteome</keyword>
<dbReference type="InterPro" id="IPR019861">
    <property type="entry name" value="PorP/SprF_Bacteroidetes"/>
</dbReference>
<evidence type="ECO:0000313" key="3">
    <source>
        <dbReference type="Proteomes" id="UP001610063"/>
    </source>
</evidence>
<dbReference type="RefSeq" id="WP_159578544.1">
    <property type="nucleotide sequence ID" value="NZ_JBIPKE010000012.1"/>
</dbReference>
<dbReference type="Proteomes" id="UP001610063">
    <property type="component" value="Unassembled WGS sequence"/>
</dbReference>
<evidence type="ECO:0000256" key="1">
    <source>
        <dbReference type="SAM" id="SignalP"/>
    </source>
</evidence>
<accession>A0ABW7N610</accession>
<protein>
    <submittedName>
        <fullName evidence="2">Type IX secretion system membrane protein PorP/SprF</fullName>
    </submittedName>
</protein>
<proteinExistence type="predicted"/>
<organism evidence="2 3">
    <name type="scientific">Marinoscillum luteum</name>
    <dbReference type="NCBI Taxonomy" id="861051"/>
    <lineage>
        <taxon>Bacteria</taxon>
        <taxon>Pseudomonadati</taxon>
        <taxon>Bacteroidota</taxon>
        <taxon>Cytophagia</taxon>
        <taxon>Cytophagales</taxon>
        <taxon>Reichenbachiellaceae</taxon>
        <taxon>Marinoscillum</taxon>
    </lineage>
</organism>
<comment type="caution">
    <text evidence="2">The sequence shown here is derived from an EMBL/GenBank/DDBJ whole genome shotgun (WGS) entry which is preliminary data.</text>
</comment>
<dbReference type="Pfam" id="PF11751">
    <property type="entry name" value="PorP_SprF"/>
    <property type="match status" value="1"/>
</dbReference>